<protein>
    <submittedName>
        <fullName evidence="2">Uncharacterized protein</fullName>
    </submittedName>
</protein>
<dbReference type="PANTHER" id="PTHR14428:SF5">
    <property type="entry name" value="NUCLEOLAR COMPLEX PROTEIN 3 HOMOLOG"/>
    <property type="match status" value="1"/>
</dbReference>
<dbReference type="Proteomes" id="UP000823388">
    <property type="component" value="Chromosome 9K"/>
</dbReference>
<dbReference type="InterPro" id="IPR016903">
    <property type="entry name" value="Nucleolar_cplx-assoc_3"/>
</dbReference>
<feature type="region of interest" description="Disordered" evidence="1">
    <location>
        <begin position="1"/>
        <end position="26"/>
    </location>
</feature>
<feature type="compositionally biased region" description="Basic and acidic residues" evidence="1">
    <location>
        <begin position="140"/>
        <end position="159"/>
    </location>
</feature>
<dbReference type="GO" id="GO:0003682">
    <property type="term" value="F:chromatin binding"/>
    <property type="evidence" value="ECO:0007669"/>
    <property type="project" value="TreeGrafter"/>
</dbReference>
<accession>A0A8T0NSK6</accession>
<keyword evidence="3" id="KW-1185">Reference proteome</keyword>
<dbReference type="EMBL" id="CM029053">
    <property type="protein sequence ID" value="KAG2551239.1"/>
    <property type="molecule type" value="Genomic_DNA"/>
</dbReference>
<evidence type="ECO:0000256" key="1">
    <source>
        <dbReference type="SAM" id="MobiDB-lite"/>
    </source>
</evidence>
<dbReference type="GO" id="GO:0006270">
    <property type="term" value="P:DNA replication initiation"/>
    <property type="evidence" value="ECO:0007669"/>
    <property type="project" value="TreeGrafter"/>
</dbReference>
<feature type="compositionally biased region" description="Basic and acidic residues" evidence="1">
    <location>
        <begin position="168"/>
        <end position="177"/>
    </location>
</feature>
<feature type="region of interest" description="Disordered" evidence="1">
    <location>
        <begin position="114"/>
        <end position="177"/>
    </location>
</feature>
<dbReference type="GO" id="GO:0005730">
    <property type="term" value="C:nucleolus"/>
    <property type="evidence" value="ECO:0007669"/>
    <property type="project" value="TreeGrafter"/>
</dbReference>
<evidence type="ECO:0000313" key="3">
    <source>
        <dbReference type="Proteomes" id="UP000823388"/>
    </source>
</evidence>
<sequence>MGKRSGSKRKDKNKVILPPELPPEVDDDAIEVSDEDIEFYSRNEFHHFDQEHIDRYIKRTAGHDEAEVERLYEEREKRKALRRPREEDGDLEVDPVDALPIKNLQGELIYNRAKKARSEENIGSIKSKAQENGADAKQGIQKDEQTGKSKNKKGGDKVKNTQSQTEVPKGKLHSDVLEEVKEELSAEELFEKKESPTC</sequence>
<feature type="compositionally biased region" description="Basic residues" evidence="1">
    <location>
        <begin position="1"/>
        <end position="12"/>
    </location>
</feature>
<gene>
    <name evidence="2" type="ORF">PVAP13_9KG385200</name>
</gene>
<comment type="caution">
    <text evidence="2">The sequence shown here is derived from an EMBL/GenBank/DDBJ whole genome shotgun (WGS) entry which is preliminary data.</text>
</comment>
<dbReference type="PANTHER" id="PTHR14428">
    <property type="entry name" value="NUCLEOLAR COMPLEX PROTEIN 3"/>
    <property type="match status" value="1"/>
</dbReference>
<dbReference type="AlphaFoldDB" id="A0A8T0NSK6"/>
<reference evidence="2" key="1">
    <citation type="submission" date="2020-05" db="EMBL/GenBank/DDBJ databases">
        <title>WGS assembly of Panicum virgatum.</title>
        <authorList>
            <person name="Lovell J.T."/>
            <person name="Jenkins J."/>
            <person name="Shu S."/>
            <person name="Juenger T.E."/>
            <person name="Schmutz J."/>
        </authorList>
    </citation>
    <scope>NUCLEOTIDE SEQUENCE</scope>
    <source>
        <strain evidence="2">AP13</strain>
    </source>
</reference>
<name>A0A8T0NSK6_PANVG</name>
<organism evidence="2 3">
    <name type="scientific">Panicum virgatum</name>
    <name type="common">Blackwell switchgrass</name>
    <dbReference type="NCBI Taxonomy" id="38727"/>
    <lineage>
        <taxon>Eukaryota</taxon>
        <taxon>Viridiplantae</taxon>
        <taxon>Streptophyta</taxon>
        <taxon>Embryophyta</taxon>
        <taxon>Tracheophyta</taxon>
        <taxon>Spermatophyta</taxon>
        <taxon>Magnoliopsida</taxon>
        <taxon>Liliopsida</taxon>
        <taxon>Poales</taxon>
        <taxon>Poaceae</taxon>
        <taxon>PACMAD clade</taxon>
        <taxon>Panicoideae</taxon>
        <taxon>Panicodae</taxon>
        <taxon>Paniceae</taxon>
        <taxon>Panicinae</taxon>
        <taxon>Panicum</taxon>
        <taxon>Panicum sect. Hiantes</taxon>
    </lineage>
</organism>
<proteinExistence type="predicted"/>
<evidence type="ECO:0000313" key="2">
    <source>
        <dbReference type="EMBL" id="KAG2551239.1"/>
    </source>
</evidence>
<feature type="region of interest" description="Disordered" evidence="1">
    <location>
        <begin position="74"/>
        <end position="94"/>
    </location>
</feature>